<dbReference type="Proteomes" id="UP000193689">
    <property type="component" value="Unassembled WGS sequence"/>
</dbReference>
<reference evidence="1 2" key="1">
    <citation type="submission" date="2016-07" db="EMBL/GenBank/DDBJ databases">
        <title>Pervasive Adenine N6-methylation of Active Genes in Fungi.</title>
        <authorList>
            <consortium name="DOE Joint Genome Institute"/>
            <person name="Mondo S.J."/>
            <person name="Dannebaum R.O."/>
            <person name="Kuo R.C."/>
            <person name="Labutti K."/>
            <person name="Haridas S."/>
            <person name="Kuo A."/>
            <person name="Salamov A."/>
            <person name="Ahrendt S.R."/>
            <person name="Lipzen A."/>
            <person name="Sullivan W."/>
            <person name="Andreopoulos W.B."/>
            <person name="Clum A."/>
            <person name="Lindquist E."/>
            <person name="Daum C."/>
            <person name="Ramamoorthy G.K."/>
            <person name="Gryganskyi A."/>
            <person name="Culley D."/>
            <person name="Magnuson J.K."/>
            <person name="James T.Y."/>
            <person name="O'Malley M.A."/>
            <person name="Stajich J.E."/>
            <person name="Spatafora J.W."/>
            <person name="Visel A."/>
            <person name="Grigoriev I.V."/>
        </authorList>
    </citation>
    <scope>NUCLEOTIDE SEQUENCE [LARGE SCALE GENOMIC DNA]</scope>
    <source>
        <strain evidence="1 2">CBS 129021</strain>
    </source>
</reference>
<organism evidence="1 2">
    <name type="scientific">Pseudomassariella vexata</name>
    <dbReference type="NCBI Taxonomy" id="1141098"/>
    <lineage>
        <taxon>Eukaryota</taxon>
        <taxon>Fungi</taxon>
        <taxon>Dikarya</taxon>
        <taxon>Ascomycota</taxon>
        <taxon>Pezizomycotina</taxon>
        <taxon>Sordariomycetes</taxon>
        <taxon>Xylariomycetidae</taxon>
        <taxon>Amphisphaeriales</taxon>
        <taxon>Pseudomassariaceae</taxon>
        <taxon>Pseudomassariella</taxon>
    </lineage>
</organism>
<gene>
    <name evidence="1" type="ORF">BCR38DRAFT_439078</name>
</gene>
<proteinExistence type="predicted"/>
<sequence>MVVIEICLVSMLLGWVGFRLAHWTTAESLATLGKLFVAKELICLRRNGHGTTSRALRSLSLACLLNDARQ</sequence>
<protein>
    <submittedName>
        <fullName evidence="1">Uncharacterized protein</fullName>
    </submittedName>
</protein>
<dbReference type="GeneID" id="63776819"/>
<keyword evidence="2" id="KW-1185">Reference proteome</keyword>
<dbReference type="InParanoid" id="A0A1Y2DTG7"/>
<evidence type="ECO:0000313" key="2">
    <source>
        <dbReference type="Proteomes" id="UP000193689"/>
    </source>
</evidence>
<accession>A0A1Y2DTG7</accession>
<name>A0A1Y2DTG7_9PEZI</name>
<comment type="caution">
    <text evidence="1">The sequence shown here is derived from an EMBL/GenBank/DDBJ whole genome shotgun (WGS) entry which is preliminary data.</text>
</comment>
<dbReference type="AlphaFoldDB" id="A0A1Y2DTG7"/>
<dbReference type="RefSeq" id="XP_040714404.1">
    <property type="nucleotide sequence ID" value="XM_040860607.1"/>
</dbReference>
<dbReference type="EMBL" id="MCFJ01000009">
    <property type="protein sequence ID" value="ORY62568.1"/>
    <property type="molecule type" value="Genomic_DNA"/>
</dbReference>
<evidence type="ECO:0000313" key="1">
    <source>
        <dbReference type="EMBL" id="ORY62568.1"/>
    </source>
</evidence>